<dbReference type="PROSITE" id="PS51925">
    <property type="entry name" value="SWIB_MDM2"/>
    <property type="match status" value="1"/>
</dbReference>
<dbReference type="Gene3D" id="1.10.245.10">
    <property type="entry name" value="SWIB/MDM2 domain"/>
    <property type="match status" value="1"/>
</dbReference>
<protein>
    <recommendedName>
        <fullName evidence="1">DM2 domain-containing protein</fullName>
    </recommendedName>
</protein>
<feature type="domain" description="DM2" evidence="1">
    <location>
        <begin position="106"/>
        <end position="189"/>
    </location>
</feature>
<dbReference type="SMART" id="SM00151">
    <property type="entry name" value="SWIB"/>
    <property type="match status" value="1"/>
</dbReference>
<dbReference type="InterPro" id="IPR019835">
    <property type="entry name" value="SWIB_domain"/>
</dbReference>
<dbReference type="SUPFAM" id="SSF47592">
    <property type="entry name" value="SWIB/MDM2 domain"/>
    <property type="match status" value="1"/>
</dbReference>
<organism evidence="2">
    <name type="scientific">viral metagenome</name>
    <dbReference type="NCBI Taxonomy" id="1070528"/>
    <lineage>
        <taxon>unclassified sequences</taxon>
        <taxon>metagenomes</taxon>
        <taxon>organismal metagenomes</taxon>
    </lineage>
</organism>
<dbReference type="Pfam" id="PF02201">
    <property type="entry name" value="SWIB"/>
    <property type="match status" value="1"/>
</dbReference>
<name>A0A6C0B7V1_9ZZZZ</name>
<evidence type="ECO:0000313" key="2">
    <source>
        <dbReference type="EMBL" id="QHS88166.1"/>
    </source>
</evidence>
<dbReference type="CDD" id="cd10567">
    <property type="entry name" value="SWIB-MDM2_like"/>
    <property type="match status" value="1"/>
</dbReference>
<dbReference type="EMBL" id="MN739094">
    <property type="protein sequence ID" value="QHS88166.1"/>
    <property type="molecule type" value="Genomic_DNA"/>
</dbReference>
<sequence>MPPAKSKSVPKVTEPVAPAPVVSAPVVSAPVVAAPAVVEPVVEESVSDLSTEFSSAMTKLTGLRQQLSAVMLDIRNVQKRADRELKAALKSSNKRKNKNATRAPSGFVKPTLISDQLADFLSKPHGSLLARTDVTREINAYIRANKLQDVTNGRKIIPDAKLKKLLAVKAEDELTYFNLQKFMSQHFKKMVPAVAPVV</sequence>
<dbReference type="AlphaFoldDB" id="A0A6C0B7V1"/>
<reference evidence="2" key="1">
    <citation type="journal article" date="2020" name="Nature">
        <title>Giant virus diversity and host interactions through global metagenomics.</title>
        <authorList>
            <person name="Schulz F."/>
            <person name="Roux S."/>
            <person name="Paez-Espino D."/>
            <person name="Jungbluth S."/>
            <person name="Walsh D.A."/>
            <person name="Denef V.J."/>
            <person name="McMahon K.D."/>
            <person name="Konstantinidis K.T."/>
            <person name="Eloe-Fadrosh E.A."/>
            <person name="Kyrpides N.C."/>
            <person name="Woyke T."/>
        </authorList>
    </citation>
    <scope>NUCLEOTIDE SEQUENCE</scope>
    <source>
        <strain evidence="2">GVMAG-M-3300010158-55</strain>
    </source>
</reference>
<evidence type="ECO:0000259" key="1">
    <source>
        <dbReference type="PROSITE" id="PS51925"/>
    </source>
</evidence>
<accession>A0A6C0B7V1</accession>
<dbReference type="InterPro" id="IPR036885">
    <property type="entry name" value="SWIB_MDM2_dom_sf"/>
</dbReference>
<dbReference type="PANTHER" id="PTHR13844">
    <property type="entry name" value="SWI/SNF-RELATED MATRIX-ASSOCIATED ACTIN-DEPENDENT REGULATOR OF CHROMATIN SUBFAMILY D"/>
    <property type="match status" value="1"/>
</dbReference>
<proteinExistence type="predicted"/>
<dbReference type="InterPro" id="IPR003121">
    <property type="entry name" value="SWIB_MDM2_domain"/>
</dbReference>